<evidence type="ECO:0000313" key="2">
    <source>
        <dbReference type="Proteomes" id="UP001500655"/>
    </source>
</evidence>
<dbReference type="Proteomes" id="UP001500655">
    <property type="component" value="Unassembled WGS sequence"/>
</dbReference>
<keyword evidence="2" id="KW-1185">Reference proteome</keyword>
<comment type="caution">
    <text evidence="1">The sequence shown here is derived from an EMBL/GenBank/DDBJ whole genome shotgun (WGS) entry which is preliminary data.</text>
</comment>
<gene>
    <name evidence="1" type="ORF">GCM10009681_32740</name>
</gene>
<evidence type="ECO:0000313" key="1">
    <source>
        <dbReference type="EMBL" id="GAA1758939.1"/>
    </source>
</evidence>
<accession>A0ABP4WNM3</accession>
<sequence length="61" mass="6181">MAYARMGMGPRCQAPSVGLGKSARIVAAVVTGAHATASAVAATDRADIWPSRPLGARSVPF</sequence>
<protein>
    <submittedName>
        <fullName evidence="1">Uncharacterized protein</fullName>
    </submittedName>
</protein>
<dbReference type="EMBL" id="BAAALS010000015">
    <property type="protein sequence ID" value="GAA1758939.1"/>
    <property type="molecule type" value="Genomic_DNA"/>
</dbReference>
<name>A0ABP4WNM3_9ACTN</name>
<reference evidence="2" key="1">
    <citation type="journal article" date="2019" name="Int. J. Syst. Evol. Microbiol.">
        <title>The Global Catalogue of Microorganisms (GCM) 10K type strain sequencing project: providing services to taxonomists for standard genome sequencing and annotation.</title>
        <authorList>
            <consortium name="The Broad Institute Genomics Platform"/>
            <consortium name="The Broad Institute Genome Sequencing Center for Infectious Disease"/>
            <person name="Wu L."/>
            <person name="Ma J."/>
        </authorList>
    </citation>
    <scope>NUCLEOTIDE SEQUENCE [LARGE SCALE GENOMIC DNA]</scope>
    <source>
        <strain evidence="2">JCM 13249</strain>
    </source>
</reference>
<proteinExistence type="predicted"/>
<organism evidence="1 2">
    <name type="scientific">Luedemannella helvata</name>
    <dbReference type="NCBI Taxonomy" id="349315"/>
    <lineage>
        <taxon>Bacteria</taxon>
        <taxon>Bacillati</taxon>
        <taxon>Actinomycetota</taxon>
        <taxon>Actinomycetes</taxon>
        <taxon>Micromonosporales</taxon>
        <taxon>Micromonosporaceae</taxon>
        <taxon>Luedemannella</taxon>
    </lineage>
</organism>